<feature type="domain" description="YhcG PDDEXK nuclease" evidence="1">
    <location>
        <begin position="3"/>
        <end position="101"/>
    </location>
</feature>
<organism evidence="2 5">
    <name type="scientific">Bacteroides fragilis</name>
    <dbReference type="NCBI Taxonomy" id="817"/>
    <lineage>
        <taxon>Bacteria</taxon>
        <taxon>Pseudomonadati</taxon>
        <taxon>Bacteroidota</taxon>
        <taxon>Bacteroidia</taxon>
        <taxon>Bacteroidales</taxon>
        <taxon>Bacteroidaceae</taxon>
        <taxon>Bacteroides</taxon>
    </lineage>
</organism>
<reference evidence="2 5" key="2">
    <citation type="journal article" date="2019" name="Nat. Med.">
        <title>A library of human gut bacterial isolates paired with longitudinal multiomics data enables mechanistic microbiome research.</title>
        <authorList>
            <person name="Poyet M."/>
            <person name="Groussin M."/>
            <person name="Gibbons S.M."/>
            <person name="Avila-Pacheco J."/>
            <person name="Jiang X."/>
            <person name="Kearney S.M."/>
            <person name="Perrotta A.R."/>
            <person name="Berdy B."/>
            <person name="Zhao S."/>
            <person name="Lieberman T.D."/>
            <person name="Swanson P.K."/>
            <person name="Smith M."/>
            <person name="Roesemann S."/>
            <person name="Alexander J.E."/>
            <person name="Rich S.A."/>
            <person name="Livny J."/>
            <person name="Vlamakis H."/>
            <person name="Clish C."/>
            <person name="Bullock K."/>
            <person name="Deik A."/>
            <person name="Scott J."/>
            <person name="Pierce K.A."/>
            <person name="Xavier R.J."/>
            <person name="Alm E.J."/>
        </authorList>
    </citation>
    <scope>NUCLEOTIDE SEQUENCE [LARGE SCALE GENOMIC DNA]</scope>
    <source>
        <strain evidence="2 5">BIOML-A106</strain>
    </source>
</reference>
<dbReference type="PANTHER" id="PTHR30547">
    <property type="entry name" value="UNCHARACTERIZED PROTEIN YHCG-RELATED"/>
    <property type="match status" value="1"/>
</dbReference>
<dbReference type="EMBL" id="QSDG01000002">
    <property type="protein sequence ID" value="RGY71338.1"/>
    <property type="molecule type" value="Genomic_DNA"/>
</dbReference>
<dbReference type="Gene3D" id="3.40.1350.10">
    <property type="match status" value="1"/>
</dbReference>
<gene>
    <name evidence="3" type="ORF">DXA27_03705</name>
    <name evidence="2" type="ORF">F3B44_23645</name>
</gene>
<evidence type="ECO:0000313" key="2">
    <source>
        <dbReference type="EMBL" id="KAA4747022.1"/>
    </source>
</evidence>
<dbReference type="PANTHER" id="PTHR30547:SF5">
    <property type="entry name" value="NUCLEASE YHCG-RELATED"/>
    <property type="match status" value="1"/>
</dbReference>
<reference evidence="3 4" key="1">
    <citation type="submission" date="2018-08" db="EMBL/GenBank/DDBJ databases">
        <title>A genome reference for cultivated species of the human gut microbiota.</title>
        <authorList>
            <person name="Zou Y."/>
            <person name="Xue W."/>
            <person name="Luo G."/>
        </authorList>
    </citation>
    <scope>NUCLEOTIDE SEQUENCE [LARGE SCALE GENOMIC DNA]</scope>
    <source>
        <strain evidence="3 4">OF01-1</strain>
    </source>
</reference>
<dbReference type="InterPro" id="IPR011856">
    <property type="entry name" value="tRNA_endonuc-like_dom_sf"/>
</dbReference>
<evidence type="ECO:0000313" key="3">
    <source>
        <dbReference type="EMBL" id="RGY71338.1"/>
    </source>
</evidence>
<dbReference type="Proteomes" id="UP000284614">
    <property type="component" value="Unassembled WGS sequence"/>
</dbReference>
<evidence type="ECO:0000313" key="5">
    <source>
        <dbReference type="Proteomes" id="UP000479773"/>
    </source>
</evidence>
<evidence type="ECO:0000259" key="1">
    <source>
        <dbReference type="Pfam" id="PF06250"/>
    </source>
</evidence>
<accession>A0A396EGE2</accession>
<evidence type="ECO:0000313" key="4">
    <source>
        <dbReference type="Proteomes" id="UP000284614"/>
    </source>
</evidence>
<dbReference type="InterPro" id="IPR053148">
    <property type="entry name" value="PD-DEXK-like_domain"/>
</dbReference>
<proteinExistence type="predicted"/>
<dbReference type="AlphaFoldDB" id="A0A396EGE2"/>
<dbReference type="InterPro" id="IPR009362">
    <property type="entry name" value="YhcG_C"/>
</dbReference>
<comment type="caution">
    <text evidence="2">The sequence shown here is derived from an EMBL/GenBank/DDBJ whole genome shotgun (WGS) entry which is preliminary data.</text>
</comment>
<dbReference type="GO" id="GO:0003676">
    <property type="term" value="F:nucleic acid binding"/>
    <property type="evidence" value="ECO:0007669"/>
    <property type="project" value="InterPro"/>
</dbReference>
<dbReference type="EMBL" id="VWEQ01000053">
    <property type="protein sequence ID" value="KAA4747022.1"/>
    <property type="molecule type" value="Genomic_DNA"/>
</dbReference>
<dbReference type="Pfam" id="PF06250">
    <property type="entry name" value="YhcG_C"/>
    <property type="match status" value="1"/>
</dbReference>
<name>A0A396EGE2_BACFG</name>
<dbReference type="Proteomes" id="UP000479773">
    <property type="component" value="Unassembled WGS sequence"/>
</dbReference>
<sequence length="171" mass="19642">MYKSPVVAEFLGFRKDSKYDESQLKQALIDHLQQFIMGRGFAFVDRQKHISIDTGDFYIDLVFYNIKLKRYVLFELKTRPLTHADVGQLDMYVQMYDDLFRRTFIVLHLVLKTAGIEAMRLASTLSFFLRCTPEEYLISAGFSSQSLHSTALQAQAKGNVYCPVCSAQTSI</sequence>
<protein>
    <submittedName>
        <fullName evidence="2">DUF1016 domain-containing protein</fullName>
    </submittedName>
    <submittedName>
        <fullName evidence="3">DUF1016 family protein</fullName>
    </submittedName>
</protein>